<evidence type="ECO:0000313" key="3">
    <source>
        <dbReference type="Proteomes" id="UP001190700"/>
    </source>
</evidence>
<comment type="subcellular location">
    <subcellularLocation>
        <location evidence="1">Cytoplasm</location>
        <location evidence="1">Cytoskeleton</location>
        <location evidence="1">Cilium axoneme</location>
    </subcellularLocation>
</comment>
<name>A0AAE0ERP7_9CHLO</name>
<evidence type="ECO:0000256" key="1">
    <source>
        <dbReference type="ARBA" id="ARBA00004430"/>
    </source>
</evidence>
<protein>
    <submittedName>
        <fullName evidence="2">Uncharacterized protein</fullName>
    </submittedName>
</protein>
<reference evidence="2 3" key="1">
    <citation type="journal article" date="2015" name="Genome Biol. Evol.">
        <title>Comparative Genomics of a Bacterivorous Green Alga Reveals Evolutionary Causalities and Consequences of Phago-Mixotrophic Mode of Nutrition.</title>
        <authorList>
            <person name="Burns J.A."/>
            <person name="Paasch A."/>
            <person name="Narechania A."/>
            <person name="Kim E."/>
        </authorList>
    </citation>
    <scope>NUCLEOTIDE SEQUENCE [LARGE SCALE GENOMIC DNA]</scope>
    <source>
        <strain evidence="2 3">PLY_AMNH</strain>
    </source>
</reference>
<dbReference type="PANTHER" id="PTHR48054">
    <property type="entry name" value="RECEPTOR KINASE-LIKE PROTEIN XA21"/>
    <property type="match status" value="1"/>
</dbReference>
<dbReference type="Proteomes" id="UP001190700">
    <property type="component" value="Unassembled WGS sequence"/>
</dbReference>
<sequence length="167" mass="18290">MKGQNHQKGNILPLLARGGIRHKRFGERQKAIRADKAARITADERVVAQESRAQLHDETLRHMRSSEARAALLSRRLGGGARTLHDNSLTGTVPTELGELTRMTSLWLHYNSLTGTVPTELGELTRMTWLRVYENPGLCGNIPADVTVSTTGTSLGQSCPGTAKPLR</sequence>
<dbReference type="AlphaFoldDB" id="A0AAE0ERP7"/>
<evidence type="ECO:0000313" key="2">
    <source>
        <dbReference type="EMBL" id="KAK3238131.1"/>
    </source>
</evidence>
<dbReference type="InterPro" id="IPR052592">
    <property type="entry name" value="LRR-RLK"/>
</dbReference>
<dbReference type="InterPro" id="IPR032675">
    <property type="entry name" value="LRR_dom_sf"/>
</dbReference>
<dbReference type="EMBL" id="LGRX02034327">
    <property type="protein sequence ID" value="KAK3238131.1"/>
    <property type="molecule type" value="Genomic_DNA"/>
</dbReference>
<accession>A0AAE0ERP7</accession>
<dbReference type="GO" id="GO:0005930">
    <property type="term" value="C:axoneme"/>
    <property type="evidence" value="ECO:0007669"/>
    <property type="project" value="UniProtKB-SubCell"/>
</dbReference>
<keyword evidence="3" id="KW-1185">Reference proteome</keyword>
<comment type="caution">
    <text evidence="2">The sequence shown here is derived from an EMBL/GenBank/DDBJ whole genome shotgun (WGS) entry which is preliminary data.</text>
</comment>
<dbReference type="SUPFAM" id="SSF52058">
    <property type="entry name" value="L domain-like"/>
    <property type="match status" value="1"/>
</dbReference>
<gene>
    <name evidence="2" type="ORF">CYMTET_51839</name>
</gene>
<dbReference type="Gene3D" id="3.80.10.10">
    <property type="entry name" value="Ribonuclease Inhibitor"/>
    <property type="match status" value="1"/>
</dbReference>
<dbReference type="PANTHER" id="PTHR48054:SF47">
    <property type="entry name" value="OS06G0179800 PROTEIN"/>
    <property type="match status" value="1"/>
</dbReference>
<organism evidence="2 3">
    <name type="scientific">Cymbomonas tetramitiformis</name>
    <dbReference type="NCBI Taxonomy" id="36881"/>
    <lineage>
        <taxon>Eukaryota</taxon>
        <taxon>Viridiplantae</taxon>
        <taxon>Chlorophyta</taxon>
        <taxon>Pyramimonadophyceae</taxon>
        <taxon>Pyramimonadales</taxon>
        <taxon>Pyramimonadaceae</taxon>
        <taxon>Cymbomonas</taxon>
    </lineage>
</organism>
<proteinExistence type="predicted"/>